<evidence type="ECO:0000313" key="1">
    <source>
        <dbReference type="EMBL" id="KAF0935600.1"/>
    </source>
</evidence>
<dbReference type="AlphaFoldDB" id="A0A6G1FF94"/>
<gene>
    <name evidence="1" type="ORF">E2562_035029</name>
</gene>
<evidence type="ECO:0000313" key="2">
    <source>
        <dbReference type="Proteomes" id="UP000479710"/>
    </source>
</evidence>
<proteinExistence type="predicted"/>
<sequence>MAVVRSEGAAMTAMRSEAAAMATVRLGVRGGGHGADSCRLSLHSHHLHRSRYSSSQRRCTSSELRLSKPPFSTSLTRPISHRRLGVVMAREARRSL</sequence>
<dbReference type="EMBL" id="SPHZ02000001">
    <property type="protein sequence ID" value="KAF0935600.1"/>
    <property type="molecule type" value="Genomic_DNA"/>
</dbReference>
<dbReference type="Proteomes" id="UP000479710">
    <property type="component" value="Unassembled WGS sequence"/>
</dbReference>
<organism evidence="1 2">
    <name type="scientific">Oryza meyeriana var. granulata</name>
    <dbReference type="NCBI Taxonomy" id="110450"/>
    <lineage>
        <taxon>Eukaryota</taxon>
        <taxon>Viridiplantae</taxon>
        <taxon>Streptophyta</taxon>
        <taxon>Embryophyta</taxon>
        <taxon>Tracheophyta</taxon>
        <taxon>Spermatophyta</taxon>
        <taxon>Magnoliopsida</taxon>
        <taxon>Liliopsida</taxon>
        <taxon>Poales</taxon>
        <taxon>Poaceae</taxon>
        <taxon>BOP clade</taxon>
        <taxon>Oryzoideae</taxon>
        <taxon>Oryzeae</taxon>
        <taxon>Oryzinae</taxon>
        <taxon>Oryza</taxon>
        <taxon>Oryza meyeriana</taxon>
    </lineage>
</organism>
<keyword evidence="2" id="KW-1185">Reference proteome</keyword>
<name>A0A6G1FF94_9ORYZ</name>
<protein>
    <submittedName>
        <fullName evidence="1">Uncharacterized protein</fullName>
    </submittedName>
</protein>
<comment type="caution">
    <text evidence="1">The sequence shown here is derived from an EMBL/GenBank/DDBJ whole genome shotgun (WGS) entry which is preliminary data.</text>
</comment>
<reference evidence="1 2" key="1">
    <citation type="submission" date="2019-11" db="EMBL/GenBank/DDBJ databases">
        <title>Whole genome sequence of Oryza granulata.</title>
        <authorList>
            <person name="Li W."/>
        </authorList>
    </citation>
    <scope>NUCLEOTIDE SEQUENCE [LARGE SCALE GENOMIC DNA]</scope>
    <source>
        <strain evidence="2">cv. Menghai</strain>
        <tissue evidence="1">Leaf</tissue>
    </source>
</reference>
<accession>A0A6G1FF94</accession>